<evidence type="ECO:0000313" key="3">
    <source>
        <dbReference type="Proteomes" id="UP000515465"/>
    </source>
</evidence>
<gene>
    <name evidence="2" type="ORF">HB778_38820</name>
</gene>
<name>A0A7G6T5M2_9HYPH</name>
<geneLocation type="plasmid" evidence="2 3">
    <name>p_1</name>
</geneLocation>
<feature type="domain" description="Effector-associated" evidence="1">
    <location>
        <begin position="739"/>
        <end position="819"/>
    </location>
</feature>
<dbReference type="RefSeq" id="WP_183465773.1">
    <property type="nucleotide sequence ID" value="NZ_CP050299.1"/>
</dbReference>
<dbReference type="EMBL" id="CP050299">
    <property type="protein sequence ID" value="QND62054.1"/>
    <property type="molecule type" value="Genomic_DNA"/>
</dbReference>
<keyword evidence="2" id="KW-0614">Plasmid</keyword>
<evidence type="ECO:0000259" key="1">
    <source>
        <dbReference type="Pfam" id="PF19955"/>
    </source>
</evidence>
<organism evidence="2 3">
    <name type="scientific">Mesorhizobium huakuii</name>
    <dbReference type="NCBI Taxonomy" id="28104"/>
    <lineage>
        <taxon>Bacteria</taxon>
        <taxon>Pseudomonadati</taxon>
        <taxon>Pseudomonadota</taxon>
        <taxon>Alphaproteobacteria</taxon>
        <taxon>Hyphomicrobiales</taxon>
        <taxon>Phyllobacteriaceae</taxon>
        <taxon>Mesorhizobium</taxon>
    </lineage>
</organism>
<sequence>MRVDQAIYGTVKLGHALRYASGDRKLAGELAQRLDLPDTEPQGADWSPVTSGFAVRDWYVVARTFSDPSVGRSGMVVTHALICDLEEIAALDDLRPLLAHLITSFDAAPAAVEALEVTPVPGMPPATSDLADTAQALVSRGSGPVVRIGSDGFEKLMVALWGRLWPALRRKLYFRLSFGPKDVVEKPEPTIVCTPASLVGRWQQQQRIVGRSGAERPQAAGMIDGSADGAELREFGDRIGANLDDFQELQLLEQAHAIASTTPNTVARLVSATRLIERLSPDPARGEVEKRTIVERLVEVLPTAQPSEILTLRNLALPGLETSGLVWQALELWFEQNNYLPSDDADIVTIVADALIDDDAIAPWREAARRGLDRSAVATGGQFAAGFWRWAKSEPRVSAPLVALVASDRKGLEALEAAAPTDLDTATAKPIIASAAKQKLFRLHAIAAGASMKPADAASAQSAVEPGADVTAMRLAMRRAKPGEILDAVARVPDARVLTIAGEAVAKDPTLLGRRDMSTAPNRRIWVAALKADTGAWRGPEDPRKAFNQLLDEQIDGGRPPAELLHLLSVSPLADLTTYPRRSKVWDKVPTATRDRLLAATTDAWFASAGAGQQNTTIEPELVERIVRDPRLDQLLMRLAAGTLAEGLHVIDGLGGLDHARFRRWVSTAVRAVRSITPADADLLGRAVASRGRSDIVDDLISIYRAGRNDVAPVLRHCLGLIGLVERWFLGLSPVSASEKWDVLTELAAELFPNGPDQDAMWERSGGRDADLRHHGTGKERWRGAIRDIQNGRQPRVSRLIQQMRADFPENPNLRLMANDPLFRN</sequence>
<proteinExistence type="predicted"/>
<dbReference type="InterPro" id="IPR045430">
    <property type="entry name" value="EAD1"/>
</dbReference>
<dbReference type="AlphaFoldDB" id="A0A7G6T5M2"/>
<reference evidence="3" key="1">
    <citation type="journal article" date="2020" name="Mol. Plant Microbe">
        <title>Rhizobial microsymbionts of the narrowly endemic Oxytropis species growing in Kamchatka are characterized by significant genetic diversity and possess a set of genes that are associated with T3SS and T6SS secretion systems and can affect the development of symbiosis.</title>
        <authorList>
            <person name="Safronova V."/>
            <person name="Guro P."/>
            <person name="Sazanova A."/>
            <person name="Kuznetsova I."/>
            <person name="Belimov A."/>
            <person name="Yakubov V."/>
            <person name="Chirak E."/>
            <person name="Afonin A."/>
            <person name="Gogolev Y."/>
            <person name="Andronov E."/>
            <person name="Tikhonovich I."/>
        </authorList>
    </citation>
    <scope>NUCLEOTIDE SEQUENCE [LARGE SCALE GENOMIC DNA]</scope>
    <source>
        <strain evidence="3">583</strain>
        <plasmid evidence="3">p_1</plasmid>
    </source>
</reference>
<evidence type="ECO:0000313" key="2">
    <source>
        <dbReference type="EMBL" id="QND62054.1"/>
    </source>
</evidence>
<accession>A0A7G6T5M2</accession>
<dbReference type="Pfam" id="PF20012">
    <property type="entry name" value="GAP1-N1"/>
    <property type="match status" value="1"/>
</dbReference>
<dbReference type="Pfam" id="PF19955">
    <property type="entry name" value="EAD1"/>
    <property type="match status" value="1"/>
</dbReference>
<protein>
    <recommendedName>
        <fullName evidence="1">Effector-associated domain-containing protein</fullName>
    </recommendedName>
</protein>
<dbReference type="Proteomes" id="UP000515465">
    <property type="component" value="Plasmid p_1"/>
</dbReference>